<proteinExistence type="predicted"/>
<dbReference type="EMBL" id="JALJOQ010000080">
    <property type="protein sequence ID" value="KAK9800807.1"/>
    <property type="molecule type" value="Genomic_DNA"/>
</dbReference>
<comment type="caution">
    <text evidence="3">The sequence shown here is derived from an EMBL/GenBank/DDBJ whole genome shotgun (WGS) entry which is preliminary data.</text>
</comment>
<evidence type="ECO:0000313" key="4">
    <source>
        <dbReference type="Proteomes" id="UP001465755"/>
    </source>
</evidence>
<dbReference type="PANTHER" id="PTHR31268:SF32">
    <property type="entry name" value="GALACTINOL--SUCROSE GALACTOSYLTRANSFERASE 2-RELATED"/>
    <property type="match status" value="1"/>
</dbReference>
<keyword evidence="1" id="KW-0119">Carbohydrate metabolism</keyword>
<organism evidence="3 4">
    <name type="scientific">Symbiochloris irregularis</name>
    <dbReference type="NCBI Taxonomy" id="706552"/>
    <lineage>
        <taxon>Eukaryota</taxon>
        <taxon>Viridiplantae</taxon>
        <taxon>Chlorophyta</taxon>
        <taxon>core chlorophytes</taxon>
        <taxon>Trebouxiophyceae</taxon>
        <taxon>Trebouxiales</taxon>
        <taxon>Trebouxiaceae</taxon>
        <taxon>Symbiochloris</taxon>
    </lineage>
</organism>
<dbReference type="InterPro" id="IPR008811">
    <property type="entry name" value="Glycosyl_hydrolases_36"/>
</dbReference>
<dbReference type="Pfam" id="PF05691">
    <property type="entry name" value="Raffinose_syn"/>
    <property type="match status" value="1"/>
</dbReference>
<dbReference type="Proteomes" id="UP001465755">
    <property type="component" value="Unassembled WGS sequence"/>
</dbReference>
<gene>
    <name evidence="3" type="ORF">WJX73_008418</name>
</gene>
<dbReference type="PANTHER" id="PTHR31268">
    <property type="match status" value="1"/>
</dbReference>
<sequence>MHVMHHRSECPLHRRQLVPAFHRPLLCRRPSRAAVHGARYQRSPVTASRRSCRAAFSSLAARASASSLAPTDRKDEYTASSQAQGDDSGASVHVQGENLVTADGHVILEGLPSIFRSHTAEGHLILGTTAPEQTHQFDTPLGVLHCNRFLACARCKLWWMTPEWGSSAGQLPPETQFLLLELKEGGPYAVVLTLIDSDAWRATLRPPPKWVQHKLDLYH</sequence>
<name>A0AAW1P042_9CHLO</name>
<evidence type="ECO:0000256" key="1">
    <source>
        <dbReference type="ARBA" id="ARBA00023277"/>
    </source>
</evidence>
<feature type="region of interest" description="Disordered" evidence="2">
    <location>
        <begin position="70"/>
        <end position="91"/>
    </location>
</feature>
<accession>A0AAW1P042</accession>
<protein>
    <submittedName>
        <fullName evidence="3">Uncharacterized protein</fullName>
    </submittedName>
</protein>
<dbReference type="AlphaFoldDB" id="A0AAW1P042"/>
<evidence type="ECO:0000313" key="3">
    <source>
        <dbReference type="EMBL" id="KAK9800807.1"/>
    </source>
</evidence>
<evidence type="ECO:0000256" key="2">
    <source>
        <dbReference type="SAM" id="MobiDB-lite"/>
    </source>
</evidence>
<keyword evidence="4" id="KW-1185">Reference proteome</keyword>
<reference evidence="3 4" key="1">
    <citation type="journal article" date="2024" name="Nat. Commun.">
        <title>Phylogenomics reveals the evolutionary origins of lichenization in chlorophyte algae.</title>
        <authorList>
            <person name="Puginier C."/>
            <person name="Libourel C."/>
            <person name="Otte J."/>
            <person name="Skaloud P."/>
            <person name="Haon M."/>
            <person name="Grisel S."/>
            <person name="Petersen M."/>
            <person name="Berrin J.G."/>
            <person name="Delaux P.M."/>
            <person name="Dal Grande F."/>
            <person name="Keller J."/>
        </authorList>
    </citation>
    <scope>NUCLEOTIDE SEQUENCE [LARGE SCALE GENOMIC DNA]</scope>
    <source>
        <strain evidence="3 4">SAG 2036</strain>
    </source>
</reference>